<keyword evidence="1" id="KW-0479">Metal-binding</keyword>
<dbReference type="SMART" id="SM00054">
    <property type="entry name" value="EFh"/>
    <property type="match status" value="2"/>
</dbReference>
<dbReference type="VEuPathDB" id="VectorBase:ADIR010722"/>
<protein>
    <recommendedName>
        <fullName evidence="4">EF-hand domain-containing protein</fullName>
    </recommendedName>
</protein>
<reference evidence="5" key="2">
    <citation type="submission" date="2020-05" db="UniProtKB">
        <authorList>
            <consortium name="EnsemblMetazoa"/>
        </authorList>
    </citation>
    <scope>IDENTIFICATION</scope>
    <source>
        <strain evidence="5">WRAIR2</strain>
    </source>
</reference>
<dbReference type="InterPro" id="IPR041534">
    <property type="entry name" value="EF-hand_13"/>
</dbReference>
<feature type="domain" description="EF-hand" evidence="4">
    <location>
        <begin position="303"/>
        <end position="338"/>
    </location>
</feature>
<evidence type="ECO:0000256" key="1">
    <source>
        <dbReference type="ARBA" id="ARBA00022723"/>
    </source>
</evidence>
<dbReference type="InterPro" id="IPR018247">
    <property type="entry name" value="EF_Hand_1_Ca_BS"/>
</dbReference>
<organism evidence="5 6">
    <name type="scientific">Anopheles dirus</name>
    <dbReference type="NCBI Taxonomy" id="7168"/>
    <lineage>
        <taxon>Eukaryota</taxon>
        <taxon>Metazoa</taxon>
        <taxon>Ecdysozoa</taxon>
        <taxon>Arthropoda</taxon>
        <taxon>Hexapoda</taxon>
        <taxon>Insecta</taxon>
        <taxon>Pterygota</taxon>
        <taxon>Neoptera</taxon>
        <taxon>Endopterygota</taxon>
        <taxon>Diptera</taxon>
        <taxon>Nematocera</taxon>
        <taxon>Culicoidea</taxon>
        <taxon>Culicidae</taxon>
        <taxon>Anophelinae</taxon>
        <taxon>Anopheles</taxon>
    </lineage>
</organism>
<evidence type="ECO:0000259" key="4">
    <source>
        <dbReference type="PROSITE" id="PS50222"/>
    </source>
</evidence>
<keyword evidence="6" id="KW-1185">Reference proteome</keyword>
<dbReference type="GO" id="GO:0019888">
    <property type="term" value="F:protein phosphatase regulator activity"/>
    <property type="evidence" value="ECO:0007669"/>
    <property type="project" value="TreeGrafter"/>
</dbReference>
<dbReference type="InterPro" id="IPR055350">
    <property type="entry name" value="CCDC142_C"/>
</dbReference>
<feature type="domain" description="EF-hand" evidence="4">
    <location>
        <begin position="705"/>
        <end position="740"/>
    </location>
</feature>
<evidence type="ECO:0000256" key="3">
    <source>
        <dbReference type="SAM" id="MobiDB-lite"/>
    </source>
</evidence>
<dbReference type="Pfam" id="PF21161">
    <property type="entry name" value="P2R3B_EF-hand"/>
    <property type="match status" value="2"/>
</dbReference>
<dbReference type="PROSITE" id="PS00018">
    <property type="entry name" value="EF_HAND_1"/>
    <property type="match status" value="2"/>
</dbReference>
<feature type="region of interest" description="Disordered" evidence="3">
    <location>
        <begin position="1599"/>
        <end position="1621"/>
    </location>
</feature>
<dbReference type="PROSITE" id="PS50222">
    <property type="entry name" value="EF_HAND_2"/>
    <property type="match status" value="2"/>
</dbReference>
<dbReference type="STRING" id="7168.A0A182NST2"/>
<dbReference type="PANTHER" id="PTHR14095">
    <property type="entry name" value="PHOSPHATASE 2A REGULATORY SUBUNIT-RELATED"/>
    <property type="match status" value="1"/>
</dbReference>
<dbReference type="SUPFAM" id="SSF47473">
    <property type="entry name" value="EF-hand"/>
    <property type="match status" value="4"/>
</dbReference>
<dbReference type="Pfam" id="PF14923">
    <property type="entry name" value="CCDC142"/>
    <property type="match status" value="1"/>
</dbReference>
<name>A0A182NST2_9DIPT</name>
<dbReference type="Pfam" id="PF17958">
    <property type="entry name" value="EF-hand_13"/>
    <property type="match status" value="2"/>
</dbReference>
<dbReference type="FunFam" id="1.10.238.10:FF:000025">
    <property type="entry name" value="serine/threonine-protein phosphatase 2A regulatory subunit B'' subunit alpha"/>
    <property type="match status" value="2"/>
</dbReference>
<dbReference type="GO" id="GO:0005509">
    <property type="term" value="F:calcium ion binding"/>
    <property type="evidence" value="ECO:0007669"/>
    <property type="project" value="InterPro"/>
</dbReference>
<dbReference type="Pfam" id="PF13499">
    <property type="entry name" value="EF-hand_7"/>
    <property type="match status" value="2"/>
</dbReference>
<dbReference type="Proteomes" id="UP000075884">
    <property type="component" value="Unassembled WGS sequence"/>
</dbReference>
<dbReference type="CDD" id="cd21504">
    <property type="entry name" value="PPP2R3A_B-like"/>
    <property type="match status" value="2"/>
</dbReference>
<dbReference type="InterPro" id="IPR002048">
    <property type="entry name" value="EF_hand_dom"/>
</dbReference>
<evidence type="ECO:0000313" key="6">
    <source>
        <dbReference type="Proteomes" id="UP000075884"/>
    </source>
</evidence>
<dbReference type="InterPro" id="IPR011992">
    <property type="entry name" value="EF-hand-dom_pair"/>
</dbReference>
<dbReference type="Gene3D" id="1.10.238.230">
    <property type="match status" value="2"/>
</dbReference>
<dbReference type="InterPro" id="IPR048855">
    <property type="entry name" value="P2R3A_B_D_EF-hand"/>
</dbReference>
<evidence type="ECO:0000313" key="5">
    <source>
        <dbReference type="EnsemblMetazoa" id="ADIR010722-PA"/>
    </source>
</evidence>
<dbReference type="EnsemblMetazoa" id="ADIR010722-RA">
    <property type="protein sequence ID" value="ADIR010722-PA"/>
    <property type="gene ID" value="ADIR010722"/>
</dbReference>
<accession>A0A182NST2</accession>
<dbReference type="GO" id="GO:0000159">
    <property type="term" value="C:protein phosphatase type 2A complex"/>
    <property type="evidence" value="ECO:0007669"/>
    <property type="project" value="TreeGrafter"/>
</dbReference>
<reference evidence="6" key="1">
    <citation type="submission" date="2013-03" db="EMBL/GenBank/DDBJ databases">
        <title>The Genome Sequence of Anopheles dirus WRAIR2.</title>
        <authorList>
            <consortium name="The Broad Institute Genomics Platform"/>
            <person name="Neafsey D.E."/>
            <person name="Walton C."/>
            <person name="Walker B."/>
            <person name="Young S.K."/>
            <person name="Zeng Q."/>
            <person name="Gargeya S."/>
            <person name="Fitzgerald M."/>
            <person name="Haas B."/>
            <person name="Abouelleil A."/>
            <person name="Allen A.W."/>
            <person name="Alvarado L."/>
            <person name="Arachchi H.M."/>
            <person name="Berlin A.M."/>
            <person name="Chapman S.B."/>
            <person name="Gainer-Dewar J."/>
            <person name="Goldberg J."/>
            <person name="Griggs A."/>
            <person name="Gujja S."/>
            <person name="Hansen M."/>
            <person name="Howarth C."/>
            <person name="Imamovic A."/>
            <person name="Ireland A."/>
            <person name="Larimer J."/>
            <person name="McCowan C."/>
            <person name="Murphy C."/>
            <person name="Pearson M."/>
            <person name="Poon T.W."/>
            <person name="Priest M."/>
            <person name="Roberts A."/>
            <person name="Saif S."/>
            <person name="Shea T."/>
            <person name="Sisk P."/>
            <person name="Sykes S."/>
            <person name="Wortman J."/>
            <person name="Nusbaum C."/>
            <person name="Birren B."/>
        </authorList>
    </citation>
    <scope>NUCLEOTIDE SEQUENCE [LARGE SCALE GENOMIC DNA]</scope>
    <source>
        <strain evidence="6">WRAIR2</strain>
    </source>
</reference>
<keyword evidence="2" id="KW-0106">Calcium</keyword>
<sequence length="1657" mass="191828">SKPVNRLIPPNIHTTLQRHLKNSTKAPYIPQFHFPNGKPPPTITTETTMQRLEQVFDKLPNYECSRDSFQIIVQMCQVPQYWRLPLFMCTQLTPNGAVDGDKFLHFWRQMTSFCHDAASRFVFIMSRGDRTRPYILPEDFAPLIQDVVDTHPGLAFLKEAAEFHSRYVHTVIARIFYNVNRSWTGKITTAELRKSNLLDVIQLLEEEEDINQIMAYFSYEHFYVIYCKFWELDRDHDLYIDQQDLARHNDHALSSRMIERIFSGCVTRSPRRGNNNPMIQGPNGPKMSYTDFVWFLLAEEDKSHPTAIEYWFRCMDVDGDGVLSMYELEYFYEEQQHRMESLGIETLPFEDCLCQMLDMIKPATPGCVTLADLKRCKMTPVFYDTFFNLEKYMEHEQRDPFAQRENDDLSDWDRYAAQEYELLVAEEGGDTQGFHFPNGKPPPTITTETTMQRLEQVFDKLPNYECSRDSFQVIVQMCQVPQYWRLPLFMCTQLTPNGAVDGDKFLHFWRQMTSFCHDAASRFVFIMSRGDRTRPYILPEDFAPLIQDVVDTHPGLAFLKEAAEFHSRYVHTVIARIFYNVNRSWTGKITTAELRKSNLLDVIQLLEEEEDINQIMAYFSYEHFYVIYCKFWELDRDHDLYIDQQDLARHNDHALSSRMIERIFSGCVTRSPRRGNNNPMIQGPNGPKMSYTDFVWFLLAEEDKSHPTAIEYWFRCMDVDGDGVLSMYELEYFYEEQQHRMESLGIETLPFEDCLCQMLDMIKPATPGCVTLADLKRCKMTPIFYDTFFNLEKYMEHEQRDPFAQRENDDLSDWDRYAAQEYELLVAEEGGDTQGERILRKSVCFRRIPFFKMNTSKWLPKQHQEVIKLFEQSRQLERELRILGKKFATDINIDLPDYYEFERLLQQSRECFERSAHVQTRLIRMSASSADKNVERSFFKILLNRKAHLIRQNLRKRNLQLIFIINKMIKLMLAATYTSEIVVDGALLLCTLHNESVILAQKTTKARTQTNAQICSNSFPPLMSTPKKVDVGLILQMITKQRAEECCSTLINCLLTTCKGALAVTNEENESDTSSVEILRALTTNLQGPESSKHIDPIQEEMNIRRKTSVNMISSGEIHTRGRATPGRKVVVTPIIKPESREPDESEHNDPAINFFDEMAAEAVAYNSINYLVNEPDGMDLLENLIADEEIFVANVIMKVIKYCPSAFERELTKSELIKWVNRGTRGLWTQVGGSLEHVVLWWSSSPLACRPAACAKYLRDWLSLLQPDEAPEPILSTLKGLGETLTVHVTSTIWDKQFRLAVVSSSLPVDFPFEEGEFSAKNVNVEGTICGKVWSELLYQLVQLSNTCDIGTIANELPLVEQIPVLHRLDHSIHSMRIWAANKARSLCTDWNMMMFFKVVHNDIGLCLEQLQYIRVPELAADDPLEVQVQVCVALRAKLVSEIKENIIKLKATCTECIDVLAAVCRTTSLASLTLCFPYFKHWQTEALQERANEYVAYFFNQIYLPVIQATKDIEILKLTLKIICEAWLDHIYMKKTKFSSAGALNLLKDFDGVAEWINACEALDERLRETLSHHEVLRMCEGVGKLLLRKPEETISILPSPSKAGKKSDDTADEKAPLPPEMFVPNQKRWLELRARDRRAVNLNCLCLCAGMDVY</sequence>
<feature type="compositionally biased region" description="Basic and acidic residues" evidence="3">
    <location>
        <begin position="1608"/>
        <end position="1618"/>
    </location>
</feature>
<proteinExistence type="predicted"/>
<dbReference type="Gene3D" id="1.10.238.10">
    <property type="entry name" value="EF-hand"/>
    <property type="match status" value="2"/>
</dbReference>
<dbReference type="PANTHER" id="PTHR14095:SF0">
    <property type="entry name" value="MIP22305P"/>
    <property type="match status" value="1"/>
</dbReference>
<evidence type="ECO:0000256" key="2">
    <source>
        <dbReference type="ARBA" id="ARBA00022837"/>
    </source>
</evidence>
<dbReference type="FunFam" id="1.10.238.220:FF:000001">
    <property type="entry name" value="Serine/threonine-protein phosphatase 2A regulatory subunit B'' subunit alpha"/>
    <property type="match status" value="2"/>
</dbReference>
<dbReference type="FunFam" id="1.10.238.230:FF:000001">
    <property type="entry name" value="Serine/threonine-protein phosphatase 2A regulatory subunit B'' subunit beta"/>
    <property type="match status" value="2"/>
</dbReference>
<dbReference type="Gene3D" id="1.10.238.220">
    <property type="match status" value="2"/>
</dbReference>